<dbReference type="SMART" id="SM00866">
    <property type="entry name" value="UTRA"/>
    <property type="match status" value="1"/>
</dbReference>
<dbReference type="Gene3D" id="1.10.10.10">
    <property type="entry name" value="Winged helix-like DNA-binding domain superfamily/Winged helix DNA-binding domain"/>
    <property type="match status" value="1"/>
</dbReference>
<dbReference type="AlphaFoldDB" id="A0A173U3C5"/>
<dbReference type="InterPro" id="IPR036390">
    <property type="entry name" value="WH_DNA-bd_sf"/>
</dbReference>
<evidence type="ECO:0000256" key="1">
    <source>
        <dbReference type="ARBA" id="ARBA00023015"/>
    </source>
</evidence>
<accession>A0A173U3C5</accession>
<dbReference type="PROSITE" id="PS50949">
    <property type="entry name" value="HTH_GNTR"/>
    <property type="match status" value="1"/>
</dbReference>
<dbReference type="Gene3D" id="3.40.1410.10">
    <property type="entry name" value="Chorismate lyase-like"/>
    <property type="match status" value="1"/>
</dbReference>
<evidence type="ECO:0000256" key="2">
    <source>
        <dbReference type="ARBA" id="ARBA00023125"/>
    </source>
</evidence>
<evidence type="ECO:0000313" key="5">
    <source>
        <dbReference type="Proteomes" id="UP000487649"/>
    </source>
</evidence>
<dbReference type="InterPro" id="IPR050679">
    <property type="entry name" value="Bact_HTH_transcr_reg"/>
</dbReference>
<dbReference type="OrthoDB" id="46236at2"/>
<dbReference type="InterPro" id="IPR028978">
    <property type="entry name" value="Chorismate_lyase_/UTRA_dom_sf"/>
</dbReference>
<dbReference type="Pfam" id="PF07702">
    <property type="entry name" value="UTRA"/>
    <property type="match status" value="1"/>
</dbReference>
<dbReference type="GO" id="GO:0003700">
    <property type="term" value="F:DNA-binding transcription factor activity"/>
    <property type="evidence" value="ECO:0007669"/>
    <property type="project" value="InterPro"/>
</dbReference>
<sequence>MKKVDKNSKVPLHIQLSSIIKEMIETEELKEGSFLMSERDICKHQEISRMTVNKAILSLVNEGLLNRHQGKGTFVAYKKKKHRYQKLEGFTEIMTKRGYQVENELLVFNLDTYSKNVREKLNLLNLDSLVYKIKRLRSIDNDPFILETVYINQDMCPDLTENLIKENSLYQLYKERYQHKIVRAEQVITPVMITKEQAGLLQCEINTLALKIDRVVYTEFEEVMEYTSSIFLTDKHEFEVVLNEN</sequence>
<dbReference type="CDD" id="cd07377">
    <property type="entry name" value="WHTH_GntR"/>
    <property type="match status" value="1"/>
</dbReference>
<dbReference type="Pfam" id="PF00392">
    <property type="entry name" value="GntR"/>
    <property type="match status" value="1"/>
</dbReference>
<gene>
    <name evidence="4" type="ORF">GMA92_12335</name>
</gene>
<keyword evidence="1" id="KW-0805">Transcription regulation</keyword>
<name>A0A173U3C5_9FIRM</name>
<dbReference type="InterPro" id="IPR000524">
    <property type="entry name" value="Tscrpt_reg_HTH_GntR"/>
</dbReference>
<dbReference type="PANTHER" id="PTHR44846:SF1">
    <property type="entry name" value="MANNOSYL-D-GLYCERATE TRANSPORT_METABOLISM SYSTEM REPRESSOR MNGR-RELATED"/>
    <property type="match status" value="1"/>
</dbReference>
<dbReference type="SMART" id="SM00345">
    <property type="entry name" value="HTH_GNTR"/>
    <property type="match status" value="1"/>
</dbReference>
<evidence type="ECO:0000313" key="4">
    <source>
        <dbReference type="EMBL" id="MTK22199.1"/>
    </source>
</evidence>
<evidence type="ECO:0000256" key="3">
    <source>
        <dbReference type="ARBA" id="ARBA00023163"/>
    </source>
</evidence>
<dbReference type="GO" id="GO:0003677">
    <property type="term" value="F:DNA binding"/>
    <property type="evidence" value="ECO:0007669"/>
    <property type="project" value="UniProtKB-KW"/>
</dbReference>
<dbReference type="PANTHER" id="PTHR44846">
    <property type="entry name" value="MANNOSYL-D-GLYCERATE TRANSPORT/METABOLISM SYSTEM REPRESSOR MNGR-RELATED"/>
    <property type="match status" value="1"/>
</dbReference>
<organism evidence="4 5">
    <name type="scientific">Turicibacter sanguinis</name>
    <dbReference type="NCBI Taxonomy" id="154288"/>
    <lineage>
        <taxon>Bacteria</taxon>
        <taxon>Bacillati</taxon>
        <taxon>Bacillota</taxon>
        <taxon>Erysipelotrichia</taxon>
        <taxon>Erysipelotrichales</taxon>
        <taxon>Turicibacteraceae</taxon>
        <taxon>Turicibacter</taxon>
    </lineage>
</organism>
<dbReference type="InterPro" id="IPR011663">
    <property type="entry name" value="UTRA"/>
</dbReference>
<proteinExistence type="predicted"/>
<dbReference type="GeneID" id="60058501"/>
<keyword evidence="2" id="KW-0238">DNA-binding</keyword>
<dbReference type="Proteomes" id="UP000487649">
    <property type="component" value="Unassembled WGS sequence"/>
</dbReference>
<protein>
    <submittedName>
        <fullName evidence="4">UTRA domain-containing protein</fullName>
    </submittedName>
</protein>
<comment type="caution">
    <text evidence="4">The sequence shown here is derived from an EMBL/GenBank/DDBJ whole genome shotgun (WGS) entry which is preliminary data.</text>
</comment>
<dbReference type="EMBL" id="WMQE01000032">
    <property type="protein sequence ID" value="MTK22199.1"/>
    <property type="molecule type" value="Genomic_DNA"/>
</dbReference>
<dbReference type="PRINTS" id="PR00035">
    <property type="entry name" value="HTHGNTR"/>
</dbReference>
<dbReference type="InterPro" id="IPR036388">
    <property type="entry name" value="WH-like_DNA-bd_sf"/>
</dbReference>
<reference evidence="4 5" key="1">
    <citation type="journal article" date="2019" name="Nat. Med.">
        <title>A library of human gut bacterial isolates paired with longitudinal multiomics data enables mechanistic microbiome research.</title>
        <authorList>
            <person name="Poyet M."/>
            <person name="Groussin M."/>
            <person name="Gibbons S.M."/>
            <person name="Avila-Pacheco J."/>
            <person name="Jiang X."/>
            <person name="Kearney S.M."/>
            <person name="Perrotta A.R."/>
            <person name="Berdy B."/>
            <person name="Zhao S."/>
            <person name="Lieberman T.D."/>
            <person name="Swanson P.K."/>
            <person name="Smith M."/>
            <person name="Roesemann S."/>
            <person name="Alexander J.E."/>
            <person name="Rich S.A."/>
            <person name="Livny J."/>
            <person name="Vlamakis H."/>
            <person name="Clish C."/>
            <person name="Bullock K."/>
            <person name="Deik A."/>
            <person name="Scott J."/>
            <person name="Pierce K.A."/>
            <person name="Xavier R.J."/>
            <person name="Alm E.J."/>
        </authorList>
    </citation>
    <scope>NUCLEOTIDE SEQUENCE [LARGE SCALE GENOMIC DNA]</scope>
    <source>
        <strain evidence="4 5">BIOML-A198</strain>
    </source>
</reference>
<dbReference type="SUPFAM" id="SSF46785">
    <property type="entry name" value="Winged helix' DNA-binding domain"/>
    <property type="match status" value="1"/>
</dbReference>
<dbReference type="GO" id="GO:0045892">
    <property type="term" value="P:negative regulation of DNA-templated transcription"/>
    <property type="evidence" value="ECO:0007669"/>
    <property type="project" value="TreeGrafter"/>
</dbReference>
<dbReference type="RefSeq" id="WP_006785659.1">
    <property type="nucleotide sequence ID" value="NZ_CABJBH010000002.1"/>
</dbReference>
<dbReference type="SUPFAM" id="SSF64288">
    <property type="entry name" value="Chorismate lyase-like"/>
    <property type="match status" value="1"/>
</dbReference>
<keyword evidence="3" id="KW-0804">Transcription</keyword>